<sequence length="253" mass="28718">MTVIINEKINGVPLLLAEKQEMKGRPAPLLIFAHGYTSAKEHNLHFAYTLAEKGFRVVLPDAPLHGEREPEDIAKRDMKFWDIVLQAVQEINHLSEYFSEKGLVVPGKIAVGGISMGAITTYGVLSQNREIAAGIALMGTPALEEFAKWQVEQLKNRGWTVPFTESMLQDVYHTLRSLDVTVNTEHLNDRPLFMWHSKCDAVIPFQHSQAFYEQLRNTDYKGQIEFMEDSVSGHKVSRSAYLRSVDWLEDIFA</sequence>
<dbReference type="PANTHER" id="PTHR22946">
    <property type="entry name" value="DIENELACTONE HYDROLASE DOMAIN-CONTAINING PROTEIN-RELATED"/>
    <property type="match status" value="1"/>
</dbReference>
<keyword evidence="1" id="KW-0378">Hydrolase</keyword>
<dbReference type="InterPro" id="IPR001375">
    <property type="entry name" value="Peptidase_S9_cat"/>
</dbReference>
<dbReference type="Pfam" id="PF00326">
    <property type="entry name" value="Peptidase_S9"/>
    <property type="match status" value="1"/>
</dbReference>
<dbReference type="SUPFAM" id="SSF53474">
    <property type="entry name" value="alpha/beta-Hydrolases"/>
    <property type="match status" value="1"/>
</dbReference>
<dbReference type="GO" id="GO:0008236">
    <property type="term" value="F:serine-type peptidase activity"/>
    <property type="evidence" value="ECO:0007669"/>
    <property type="project" value="InterPro"/>
</dbReference>
<proteinExistence type="predicted"/>
<name>A0A235FD06_9BACL</name>
<dbReference type="InterPro" id="IPR050261">
    <property type="entry name" value="FrsA_esterase"/>
</dbReference>
<dbReference type="InterPro" id="IPR029058">
    <property type="entry name" value="AB_hydrolase_fold"/>
</dbReference>
<feature type="domain" description="Peptidase S9 prolyl oligopeptidase catalytic" evidence="2">
    <location>
        <begin position="49"/>
        <end position="249"/>
    </location>
</feature>
<gene>
    <name evidence="3" type="ORF">CGZ90_04080</name>
</gene>
<reference evidence="3 4" key="1">
    <citation type="submission" date="2017-07" db="EMBL/GenBank/DDBJ databases">
        <title>Fictibacillus sp. nov. GDSW-R2A3 Genome sequencing and assembly.</title>
        <authorList>
            <person name="Mayilraj S."/>
        </authorList>
    </citation>
    <scope>NUCLEOTIDE SEQUENCE [LARGE SCALE GENOMIC DNA]</scope>
    <source>
        <strain evidence="3 4">GDSW-R2A3</strain>
    </source>
</reference>
<comment type="caution">
    <text evidence="3">The sequence shown here is derived from an EMBL/GenBank/DDBJ whole genome shotgun (WGS) entry which is preliminary data.</text>
</comment>
<dbReference type="Proteomes" id="UP000215059">
    <property type="component" value="Unassembled WGS sequence"/>
</dbReference>
<dbReference type="GO" id="GO:0052689">
    <property type="term" value="F:carboxylic ester hydrolase activity"/>
    <property type="evidence" value="ECO:0007669"/>
    <property type="project" value="UniProtKB-ARBA"/>
</dbReference>
<dbReference type="OrthoDB" id="31158at2"/>
<keyword evidence="4" id="KW-1185">Reference proteome</keyword>
<evidence type="ECO:0000259" key="2">
    <source>
        <dbReference type="Pfam" id="PF00326"/>
    </source>
</evidence>
<organism evidence="3 4">
    <name type="scientific">Fictibacillus aquaticus</name>
    <dbReference type="NCBI Taxonomy" id="2021314"/>
    <lineage>
        <taxon>Bacteria</taxon>
        <taxon>Bacillati</taxon>
        <taxon>Bacillota</taxon>
        <taxon>Bacilli</taxon>
        <taxon>Bacillales</taxon>
        <taxon>Fictibacillaceae</taxon>
        <taxon>Fictibacillus</taxon>
    </lineage>
</organism>
<dbReference type="EMBL" id="NOII01000001">
    <property type="protein sequence ID" value="OYD59089.1"/>
    <property type="molecule type" value="Genomic_DNA"/>
</dbReference>
<dbReference type="Gene3D" id="3.40.50.1820">
    <property type="entry name" value="alpha/beta hydrolase"/>
    <property type="match status" value="1"/>
</dbReference>
<evidence type="ECO:0000256" key="1">
    <source>
        <dbReference type="ARBA" id="ARBA00022801"/>
    </source>
</evidence>
<protein>
    <recommendedName>
        <fullName evidence="2">Peptidase S9 prolyl oligopeptidase catalytic domain-containing protein</fullName>
    </recommendedName>
</protein>
<evidence type="ECO:0000313" key="3">
    <source>
        <dbReference type="EMBL" id="OYD59089.1"/>
    </source>
</evidence>
<evidence type="ECO:0000313" key="4">
    <source>
        <dbReference type="Proteomes" id="UP000215059"/>
    </source>
</evidence>
<dbReference type="PANTHER" id="PTHR22946:SF9">
    <property type="entry name" value="POLYKETIDE TRANSFERASE AF380"/>
    <property type="match status" value="1"/>
</dbReference>
<dbReference type="RefSeq" id="WP_094251049.1">
    <property type="nucleotide sequence ID" value="NZ_JBHLXL010000001.1"/>
</dbReference>
<dbReference type="GO" id="GO:0006508">
    <property type="term" value="P:proteolysis"/>
    <property type="evidence" value="ECO:0007669"/>
    <property type="project" value="InterPro"/>
</dbReference>
<accession>A0A235FD06</accession>
<dbReference type="AlphaFoldDB" id="A0A235FD06"/>